<accession>A0A0D3IMS7</accession>
<feature type="region of interest" description="Disordered" evidence="1">
    <location>
        <begin position="300"/>
        <end position="323"/>
    </location>
</feature>
<organism evidence="2 3">
    <name type="scientific">Emiliania huxleyi (strain CCMP1516)</name>
    <dbReference type="NCBI Taxonomy" id="280463"/>
    <lineage>
        <taxon>Eukaryota</taxon>
        <taxon>Haptista</taxon>
        <taxon>Haptophyta</taxon>
        <taxon>Prymnesiophyceae</taxon>
        <taxon>Isochrysidales</taxon>
        <taxon>Noelaerhabdaceae</taxon>
        <taxon>Emiliania</taxon>
    </lineage>
</organism>
<dbReference type="RefSeq" id="XP_005764991.1">
    <property type="nucleotide sequence ID" value="XM_005764934.1"/>
</dbReference>
<name>A0A0D3IMS7_EMIH1</name>
<evidence type="ECO:0000313" key="3">
    <source>
        <dbReference type="Proteomes" id="UP000013827"/>
    </source>
</evidence>
<feature type="compositionally biased region" description="Polar residues" evidence="1">
    <location>
        <begin position="312"/>
        <end position="323"/>
    </location>
</feature>
<reference evidence="2" key="2">
    <citation type="submission" date="2024-10" db="UniProtKB">
        <authorList>
            <consortium name="EnsemblProtists"/>
        </authorList>
    </citation>
    <scope>IDENTIFICATION</scope>
</reference>
<keyword evidence="3" id="KW-1185">Reference proteome</keyword>
<dbReference type="EnsemblProtists" id="EOD12562">
    <property type="protein sequence ID" value="EOD12562"/>
    <property type="gene ID" value="EMIHUDRAFT_247369"/>
</dbReference>
<evidence type="ECO:0000313" key="2">
    <source>
        <dbReference type="EnsemblProtists" id="EOD12562"/>
    </source>
</evidence>
<evidence type="ECO:0000256" key="1">
    <source>
        <dbReference type="SAM" id="MobiDB-lite"/>
    </source>
</evidence>
<sequence length="323" mass="33249">MLGAQRALGVDRALGAIAAETAIETAVRAVCDEVGSLEVEVAAESTWQMLTLPTKRGSVTAASVRARSVVAGGVRASSAELSFPEGVSVVLGTPTSSQPAAQPAAFGLPNLARRTPADFAVRFSQDDLSRSPVLFASLEALLQELLRSGASAAIGSVLPQDTAALRITLREVESLRDGRITLIADGTSTRADGSLVSLQGLRVRTAVGVSRVERMVVLSRSELLSTFEGLGARLEVGLPFLRGAGIPLPAGLTLEQLAVLDGAVTARGSVTLEPLDYSALLEQAQQIQADFAAPAATSATVDTEGVVEEQPAGTSQGSLPRGV</sequence>
<protein>
    <submittedName>
        <fullName evidence="2">Uncharacterized protein</fullName>
    </submittedName>
</protein>
<reference evidence="3" key="1">
    <citation type="journal article" date="2013" name="Nature">
        <title>Pan genome of the phytoplankton Emiliania underpins its global distribution.</title>
        <authorList>
            <person name="Read B.A."/>
            <person name="Kegel J."/>
            <person name="Klute M.J."/>
            <person name="Kuo A."/>
            <person name="Lefebvre S.C."/>
            <person name="Maumus F."/>
            <person name="Mayer C."/>
            <person name="Miller J."/>
            <person name="Monier A."/>
            <person name="Salamov A."/>
            <person name="Young J."/>
            <person name="Aguilar M."/>
            <person name="Claverie J.M."/>
            <person name="Frickenhaus S."/>
            <person name="Gonzalez K."/>
            <person name="Herman E.K."/>
            <person name="Lin Y.C."/>
            <person name="Napier J."/>
            <person name="Ogata H."/>
            <person name="Sarno A.F."/>
            <person name="Shmutz J."/>
            <person name="Schroeder D."/>
            <person name="de Vargas C."/>
            <person name="Verret F."/>
            <person name="von Dassow P."/>
            <person name="Valentin K."/>
            <person name="Van de Peer Y."/>
            <person name="Wheeler G."/>
            <person name="Dacks J.B."/>
            <person name="Delwiche C.F."/>
            <person name="Dyhrman S.T."/>
            <person name="Glockner G."/>
            <person name="John U."/>
            <person name="Richards T."/>
            <person name="Worden A.Z."/>
            <person name="Zhang X."/>
            <person name="Grigoriev I.V."/>
            <person name="Allen A.E."/>
            <person name="Bidle K."/>
            <person name="Borodovsky M."/>
            <person name="Bowler C."/>
            <person name="Brownlee C."/>
            <person name="Cock J.M."/>
            <person name="Elias M."/>
            <person name="Gladyshev V.N."/>
            <person name="Groth M."/>
            <person name="Guda C."/>
            <person name="Hadaegh A."/>
            <person name="Iglesias-Rodriguez M.D."/>
            <person name="Jenkins J."/>
            <person name="Jones B.M."/>
            <person name="Lawson T."/>
            <person name="Leese F."/>
            <person name="Lindquist E."/>
            <person name="Lobanov A."/>
            <person name="Lomsadze A."/>
            <person name="Malik S.B."/>
            <person name="Marsh M.E."/>
            <person name="Mackinder L."/>
            <person name="Mock T."/>
            <person name="Mueller-Roeber B."/>
            <person name="Pagarete A."/>
            <person name="Parker M."/>
            <person name="Probert I."/>
            <person name="Quesneville H."/>
            <person name="Raines C."/>
            <person name="Rensing S.A."/>
            <person name="Riano-Pachon D.M."/>
            <person name="Richier S."/>
            <person name="Rokitta S."/>
            <person name="Shiraiwa Y."/>
            <person name="Soanes D.M."/>
            <person name="van der Giezen M."/>
            <person name="Wahlund T.M."/>
            <person name="Williams B."/>
            <person name="Wilson W."/>
            <person name="Wolfe G."/>
            <person name="Wurch L.L."/>
        </authorList>
    </citation>
    <scope>NUCLEOTIDE SEQUENCE</scope>
</reference>
<dbReference type="KEGG" id="ehx:EMIHUDRAFT_247369"/>
<dbReference type="AlphaFoldDB" id="A0A0D3IMS7"/>
<dbReference type="Proteomes" id="UP000013827">
    <property type="component" value="Unassembled WGS sequence"/>
</dbReference>
<proteinExistence type="predicted"/>
<dbReference type="HOGENOM" id="CLU_861755_0_0_1"/>
<dbReference type="PaxDb" id="2903-EOD12562"/>
<dbReference type="GeneID" id="17258708"/>